<evidence type="ECO:0000313" key="1">
    <source>
        <dbReference type="EMBL" id="EJZ42613.1"/>
    </source>
</evidence>
<dbReference type="EMBL" id="AHOM02000004">
    <property type="protein sequence ID" value="EJZ42613.1"/>
    <property type="molecule type" value="Genomic_DNA"/>
</dbReference>
<organism evidence="1 2">
    <name type="scientific">Leptospira licerasiae str. MMD4847</name>
    <dbReference type="NCBI Taxonomy" id="1049971"/>
    <lineage>
        <taxon>Bacteria</taxon>
        <taxon>Pseudomonadati</taxon>
        <taxon>Spirochaetota</taxon>
        <taxon>Spirochaetia</taxon>
        <taxon>Leptospirales</taxon>
        <taxon>Leptospiraceae</taxon>
        <taxon>Leptospira</taxon>
    </lineage>
</organism>
<gene>
    <name evidence="1" type="ORF">LEP1GSC178_3604</name>
</gene>
<reference evidence="1 2" key="1">
    <citation type="submission" date="2012-08" db="EMBL/GenBank/DDBJ databases">
        <authorList>
            <person name="Harkins D.M."/>
            <person name="Durkin A.S."/>
            <person name="Selengut J.D."/>
            <person name="Sanka R."/>
            <person name="DePew J."/>
            <person name="Purushe J."/>
            <person name="Matthias M.A."/>
            <person name="Vinetz J.M."/>
            <person name="Sutton G.G."/>
            <person name="Nelson W.C."/>
            <person name="Fouts D.E."/>
        </authorList>
    </citation>
    <scope>NUCLEOTIDE SEQUENCE [LARGE SCALE GENOMIC DNA]</scope>
    <source>
        <strain evidence="1 2">MMD4847</strain>
    </source>
</reference>
<proteinExistence type="predicted"/>
<protein>
    <submittedName>
        <fullName evidence="1">Uncharacterized protein</fullName>
    </submittedName>
</protein>
<accession>A0ABP2RE20</accession>
<dbReference type="Proteomes" id="UP000018720">
    <property type="component" value="Unassembled WGS sequence"/>
</dbReference>
<comment type="caution">
    <text evidence="1">The sequence shown here is derived from an EMBL/GenBank/DDBJ whole genome shotgun (WGS) entry which is preliminary data.</text>
</comment>
<keyword evidence="2" id="KW-1185">Reference proteome</keyword>
<sequence length="138" mass="15404">MDRYQIVTMIHKVRIPDNAILKKEIISTNSFFDCGEVLENYSIKVSQASGPKSIPMQELTEVDIIHLEGVWDETNSSFGVKEGEPALFEFELNDSEIWIGANELKLAGTQALTGVKVRCPDMNGLRMKIKVFIGAKGE</sequence>
<dbReference type="RefSeq" id="WP_008589861.1">
    <property type="nucleotide sequence ID" value="NZ_AHOM02000004.1"/>
</dbReference>
<evidence type="ECO:0000313" key="2">
    <source>
        <dbReference type="Proteomes" id="UP000018720"/>
    </source>
</evidence>
<name>A0ABP2RE20_9LEPT</name>